<dbReference type="Proteomes" id="UP000694851">
    <property type="component" value="Unplaced"/>
</dbReference>
<dbReference type="OrthoDB" id="277931at2759"/>
<proteinExistence type="inferred from homology"/>
<evidence type="ECO:0000256" key="5">
    <source>
        <dbReference type="ARBA" id="ARBA00023136"/>
    </source>
</evidence>
<evidence type="ECO:0000313" key="8">
    <source>
        <dbReference type="Proteomes" id="UP000694851"/>
    </source>
</evidence>
<feature type="transmembrane region" description="Helical" evidence="7">
    <location>
        <begin position="212"/>
        <end position="238"/>
    </location>
</feature>
<evidence type="ECO:0000313" key="9">
    <source>
        <dbReference type="RefSeq" id="XP_019522199.1"/>
    </source>
</evidence>
<dbReference type="CTD" id="255104"/>
<gene>
    <name evidence="9" type="primary">TMCO4</name>
</gene>
<evidence type="ECO:0000256" key="7">
    <source>
        <dbReference type="SAM" id="Phobius"/>
    </source>
</evidence>
<accession>A0A8B7TAV7</accession>
<dbReference type="PANTHER" id="PTHR17920:SF3">
    <property type="entry name" value="TRANSMEMBRANE AND COILED-COIL DOMAIN-CONTAINING PROTEIN 4"/>
    <property type="match status" value="1"/>
</dbReference>
<keyword evidence="3 7" id="KW-0812">Transmembrane</keyword>
<feature type="region of interest" description="Disordered" evidence="6">
    <location>
        <begin position="564"/>
        <end position="657"/>
    </location>
</feature>
<dbReference type="GeneID" id="109395560"/>
<sequence length="657" mass="70488">MATWGRSSHRLLHAAEPTMEEEPHLPIGRELSEANRFAYAALCGISLSQLFPEPEQSPFCTEFVTGLVKWLGLSEAVLPTMTAFASGLGGEGADMFAQLLLKDPILKDNPLVITQDLLSFSLKDAHPTHWDSPCWILECFQLFKIIDGPRVTFDTCLCMTECPALIPVWGLVRRGGLRGPQAQPALKTILFSPRMAEASRKKKENRRKWKRYLLIGLATVGGGTVIGVTGGLAAPFVAAGAATIIGSAGAAALGSVAGIAVMTSLFGAAGAGLTGYKMKKRVGAIEEFTFLPLTEGRQLHVTIAITGWLASGKYRTFSAPWAALARSREQYCLAWEAKYLMELGNALETILSGLANMVAQEALKYTVLSGIVAALTWPASLLAVANVIDNPWGVCLHRSAEVGKHLAHILLSRQQGQRPVTLIGFSLGARVIYFCLQEMAQEKDCQGIIEDVVLLGAPVEGEAKHWEPFRKVVSGRIVNGYCRGDWLLSFVYRTSSVQLRVAGLQPVELQDKRMENVDLSSVVSGHLDYAKQMDVILKAVGIHTKPGWEEKGLLLASSSLPQEEPRQAAAASFSDKTTDQDGQAQGPAPGDTPKVATSSDPSQAQVPTELDQSDGASLPAAASPAERPQICSHGVQPNPLGCPTCASENQESCPGLE</sequence>
<evidence type="ECO:0000256" key="1">
    <source>
        <dbReference type="ARBA" id="ARBA00004141"/>
    </source>
</evidence>
<evidence type="ECO:0000256" key="3">
    <source>
        <dbReference type="ARBA" id="ARBA00022692"/>
    </source>
</evidence>
<dbReference type="AlphaFoldDB" id="A0A8B7TAV7"/>
<comment type="subcellular location">
    <subcellularLocation>
        <location evidence="1">Membrane</location>
        <topology evidence="1">Multi-pass membrane protein</topology>
    </subcellularLocation>
</comment>
<dbReference type="Pfam" id="PF05277">
    <property type="entry name" value="DUF726"/>
    <property type="match status" value="1"/>
</dbReference>
<evidence type="ECO:0000256" key="2">
    <source>
        <dbReference type="ARBA" id="ARBA00009824"/>
    </source>
</evidence>
<keyword evidence="4 7" id="KW-1133">Transmembrane helix</keyword>
<dbReference type="GO" id="GO:0016020">
    <property type="term" value="C:membrane"/>
    <property type="evidence" value="ECO:0007669"/>
    <property type="project" value="UniProtKB-SubCell"/>
</dbReference>
<dbReference type="SUPFAM" id="SSF53474">
    <property type="entry name" value="alpha/beta-Hydrolases"/>
    <property type="match status" value="1"/>
</dbReference>
<keyword evidence="5 7" id="KW-0472">Membrane</keyword>
<keyword evidence="8" id="KW-1185">Reference proteome</keyword>
<reference evidence="9" key="1">
    <citation type="submission" date="2025-08" db="UniProtKB">
        <authorList>
            <consortium name="RefSeq"/>
        </authorList>
    </citation>
    <scope>IDENTIFICATION</scope>
    <source>
        <tissue evidence="9">Muscle</tissue>
    </source>
</reference>
<dbReference type="InterPro" id="IPR007941">
    <property type="entry name" value="DUF726"/>
</dbReference>
<evidence type="ECO:0000256" key="4">
    <source>
        <dbReference type="ARBA" id="ARBA00022989"/>
    </source>
</evidence>
<protein>
    <submittedName>
        <fullName evidence="9">Transmembrane and coiled-coil domain-containing protein 4</fullName>
    </submittedName>
</protein>
<feature type="compositionally biased region" description="Polar residues" evidence="6">
    <location>
        <begin position="646"/>
        <end position="657"/>
    </location>
</feature>
<dbReference type="PANTHER" id="PTHR17920">
    <property type="entry name" value="TRANSMEMBRANE AND COILED-COIL DOMAIN-CONTAINING PROTEIN 4 TMCO4"/>
    <property type="match status" value="1"/>
</dbReference>
<dbReference type="RefSeq" id="XP_019522199.1">
    <property type="nucleotide sequence ID" value="XM_019666654.1"/>
</dbReference>
<dbReference type="KEGG" id="hai:109395560"/>
<feature type="compositionally biased region" description="Polar residues" evidence="6">
    <location>
        <begin position="595"/>
        <end position="606"/>
    </location>
</feature>
<comment type="similarity">
    <text evidence="2">Belongs to the TMCO4 family.</text>
</comment>
<name>A0A8B7TAV7_HIPAR</name>
<evidence type="ECO:0000256" key="6">
    <source>
        <dbReference type="SAM" id="MobiDB-lite"/>
    </source>
</evidence>
<feature type="transmembrane region" description="Helical" evidence="7">
    <location>
        <begin position="244"/>
        <end position="271"/>
    </location>
</feature>
<organism evidence="8 9">
    <name type="scientific">Hipposideros armiger</name>
    <name type="common">Great Himalayan leaf-nosed bat</name>
    <dbReference type="NCBI Taxonomy" id="186990"/>
    <lineage>
        <taxon>Eukaryota</taxon>
        <taxon>Metazoa</taxon>
        <taxon>Chordata</taxon>
        <taxon>Craniata</taxon>
        <taxon>Vertebrata</taxon>
        <taxon>Euteleostomi</taxon>
        <taxon>Mammalia</taxon>
        <taxon>Eutheria</taxon>
        <taxon>Laurasiatheria</taxon>
        <taxon>Chiroptera</taxon>
        <taxon>Yinpterochiroptera</taxon>
        <taxon>Rhinolophoidea</taxon>
        <taxon>Hipposideridae</taxon>
        <taxon>Hipposideros</taxon>
    </lineage>
</organism>
<dbReference type="InterPro" id="IPR029058">
    <property type="entry name" value="AB_hydrolase_fold"/>
</dbReference>